<comment type="caution">
    <text evidence="1">The sequence shown here is derived from an EMBL/GenBank/DDBJ whole genome shotgun (WGS) entry which is preliminary data.</text>
</comment>
<proteinExistence type="predicted"/>
<accession>A0A4R9AVP3</accession>
<sequence length="171" mass="18135">MCLILPLSACSGSRPDIREEAMFEARITIEKVSALAVESAIGHNLDSYLDAVSTGDVWPKPAFATIREDADEQIPGWAHGAAFGAVVDRSQSYPKVLVSYAASGQSSTGSGFNSRVADVLVCVSIEVEFVGDRVDSYMPPSIAAVECPADVQKYFGGNELVTLEEVFAASP</sequence>
<evidence type="ECO:0000313" key="1">
    <source>
        <dbReference type="EMBL" id="TFD69973.1"/>
    </source>
</evidence>
<dbReference type="EMBL" id="SOHL01000020">
    <property type="protein sequence ID" value="TFD69973.1"/>
    <property type="molecule type" value="Genomic_DNA"/>
</dbReference>
<dbReference type="RefSeq" id="WP_134552107.1">
    <property type="nucleotide sequence ID" value="NZ_SOHL01000020.1"/>
</dbReference>
<gene>
    <name evidence="1" type="ORF">E3T50_11865</name>
</gene>
<protein>
    <submittedName>
        <fullName evidence="1">Uncharacterized protein</fullName>
    </submittedName>
</protein>
<dbReference type="Proteomes" id="UP000297983">
    <property type="component" value="Unassembled WGS sequence"/>
</dbReference>
<organism evidence="1 2">
    <name type="scientific">Cryobacterium gelidum</name>
    <dbReference type="NCBI Taxonomy" id="1259164"/>
    <lineage>
        <taxon>Bacteria</taxon>
        <taxon>Bacillati</taxon>
        <taxon>Actinomycetota</taxon>
        <taxon>Actinomycetes</taxon>
        <taxon>Micrococcales</taxon>
        <taxon>Microbacteriaceae</taxon>
        <taxon>Cryobacterium</taxon>
    </lineage>
</organism>
<reference evidence="1 2" key="1">
    <citation type="submission" date="2019-03" db="EMBL/GenBank/DDBJ databases">
        <title>Genomics of glacier-inhabiting Cryobacterium strains.</title>
        <authorList>
            <person name="Liu Q."/>
            <person name="Xin Y.-H."/>
        </authorList>
    </citation>
    <scope>NUCLEOTIDE SEQUENCE [LARGE SCALE GENOMIC DNA]</scope>
    <source>
        <strain evidence="1 2">Hz16</strain>
    </source>
</reference>
<keyword evidence="2" id="KW-1185">Reference proteome</keyword>
<dbReference type="AlphaFoldDB" id="A0A4R9AVP3"/>
<name>A0A4R9AVP3_9MICO</name>
<evidence type="ECO:0000313" key="2">
    <source>
        <dbReference type="Proteomes" id="UP000297983"/>
    </source>
</evidence>